<feature type="repeat" description="PPR" evidence="3">
    <location>
        <begin position="172"/>
        <end position="206"/>
    </location>
</feature>
<dbReference type="PROSITE" id="PS51375">
    <property type="entry name" value="PPR"/>
    <property type="match status" value="6"/>
</dbReference>
<dbReference type="Proteomes" id="UP000236630">
    <property type="component" value="Unassembled WGS sequence"/>
</dbReference>
<dbReference type="AlphaFoldDB" id="A0A2H5Q9G9"/>
<dbReference type="Gene3D" id="1.25.40.10">
    <property type="entry name" value="Tetratricopeptide repeat domain"/>
    <property type="match status" value="4"/>
</dbReference>
<feature type="region of interest" description="Disordered" evidence="4">
    <location>
        <begin position="30"/>
        <end position="55"/>
    </location>
</feature>
<feature type="repeat" description="PPR" evidence="3">
    <location>
        <begin position="300"/>
        <end position="334"/>
    </location>
</feature>
<feature type="repeat" description="PPR" evidence="3">
    <location>
        <begin position="137"/>
        <end position="171"/>
    </location>
</feature>
<comment type="similarity">
    <text evidence="1">Belongs to the PPR family. P subfamily.</text>
</comment>
<gene>
    <name evidence="5" type="ORF">CUMW_208750</name>
</gene>
<feature type="repeat" description="PPR" evidence="3">
    <location>
        <begin position="265"/>
        <end position="299"/>
    </location>
</feature>
<dbReference type="Pfam" id="PF12854">
    <property type="entry name" value="PPR_1"/>
    <property type="match status" value="2"/>
</dbReference>
<dbReference type="InterPro" id="IPR011990">
    <property type="entry name" value="TPR-like_helical_dom_sf"/>
</dbReference>
<feature type="repeat" description="PPR" evidence="3">
    <location>
        <begin position="207"/>
        <end position="241"/>
    </location>
</feature>
<dbReference type="InterPro" id="IPR002885">
    <property type="entry name" value="PPR_rpt"/>
</dbReference>
<evidence type="ECO:0000313" key="6">
    <source>
        <dbReference type="Proteomes" id="UP000236630"/>
    </source>
</evidence>
<accession>A0A2H5Q9G9</accession>
<dbReference type="PANTHER" id="PTHR47941">
    <property type="entry name" value="PENTATRICOPEPTIDE REPEAT-CONTAINING PROTEIN 3, MITOCHONDRIAL"/>
    <property type="match status" value="1"/>
</dbReference>
<dbReference type="EMBL" id="BDQV01000264">
    <property type="protein sequence ID" value="GAY61284.1"/>
    <property type="molecule type" value="Genomic_DNA"/>
</dbReference>
<reference evidence="5 6" key="1">
    <citation type="journal article" date="2017" name="Front. Genet.">
        <title>Draft sequencing of the heterozygous diploid genome of Satsuma (Citrus unshiu Marc.) using a hybrid assembly approach.</title>
        <authorList>
            <person name="Shimizu T."/>
            <person name="Tanizawa Y."/>
            <person name="Mochizuki T."/>
            <person name="Nagasaki H."/>
            <person name="Yoshioka T."/>
            <person name="Toyoda A."/>
            <person name="Fujiyama A."/>
            <person name="Kaminuma E."/>
            <person name="Nakamura Y."/>
        </authorList>
    </citation>
    <scope>NUCLEOTIDE SEQUENCE [LARGE SCALE GENOMIC DNA]</scope>
    <source>
        <strain evidence="6">cv. Miyagawa wase</strain>
    </source>
</reference>
<sequence length="399" mass="44163">MALKEAQPSFYFASEAAALSSDSVPSLNHFRNLTTSNSKSEPSSPSPSNSTEPNNSLLRAVKDRFSLDEFLNDRCKSGDINHSDALCLFDCMLNKWSSPPPMSSFNILFGGLAKSKQYDTAVSLFKRLNSVGLLLPNFLSYCILINCFSKIGRVLDGFIVFGRMLRGSFTPNVVVFTSLIKGLCAESRIMEAAAVFTKLKAFGCEPNVITCTTLINGLCRIGHTIIALNLFEAMADGNGEFGVEGFVDKAMEMFLQMKDENINPNVVTYTSLIHGFCHVDDWNEAKRLFIEMMDQGVQPNVVSFNVVIDDLCKNGKMNEASWLVELMIQRGVHPDAFTYSTLMDGFCLTGRINRAKVLFVSMESMGCKHYGFSYGILINGYCKNNNVVEAISLIQRNAL</sequence>
<protein>
    <recommendedName>
        <fullName evidence="7">Pentacotripeptide-repeat region of PRORP domain-containing protein</fullName>
    </recommendedName>
</protein>
<dbReference type="Pfam" id="PF13041">
    <property type="entry name" value="PPR_2"/>
    <property type="match status" value="2"/>
</dbReference>
<evidence type="ECO:0000256" key="4">
    <source>
        <dbReference type="SAM" id="MobiDB-lite"/>
    </source>
</evidence>
<name>A0A2H5Q9G9_CITUN</name>
<proteinExistence type="inferred from homology"/>
<evidence type="ECO:0008006" key="7">
    <source>
        <dbReference type="Google" id="ProtNLM"/>
    </source>
</evidence>
<keyword evidence="6" id="KW-1185">Reference proteome</keyword>
<evidence type="ECO:0000313" key="5">
    <source>
        <dbReference type="EMBL" id="GAY61284.1"/>
    </source>
</evidence>
<evidence type="ECO:0000256" key="3">
    <source>
        <dbReference type="PROSITE-ProRule" id="PRU00708"/>
    </source>
</evidence>
<dbReference type="NCBIfam" id="TIGR00756">
    <property type="entry name" value="PPR"/>
    <property type="match status" value="7"/>
</dbReference>
<comment type="caution">
    <text evidence="5">The sequence shown here is derived from an EMBL/GenBank/DDBJ whole genome shotgun (WGS) entry which is preliminary data.</text>
</comment>
<dbReference type="Pfam" id="PF01535">
    <property type="entry name" value="PPR"/>
    <property type="match status" value="3"/>
</dbReference>
<organism evidence="5 6">
    <name type="scientific">Citrus unshiu</name>
    <name type="common">Satsuma mandarin</name>
    <name type="synonym">Citrus nobilis var. unshiu</name>
    <dbReference type="NCBI Taxonomy" id="55188"/>
    <lineage>
        <taxon>Eukaryota</taxon>
        <taxon>Viridiplantae</taxon>
        <taxon>Streptophyta</taxon>
        <taxon>Embryophyta</taxon>
        <taxon>Tracheophyta</taxon>
        <taxon>Spermatophyta</taxon>
        <taxon>Magnoliopsida</taxon>
        <taxon>eudicotyledons</taxon>
        <taxon>Gunneridae</taxon>
        <taxon>Pentapetalae</taxon>
        <taxon>rosids</taxon>
        <taxon>malvids</taxon>
        <taxon>Sapindales</taxon>
        <taxon>Rutaceae</taxon>
        <taxon>Aurantioideae</taxon>
        <taxon>Citrus</taxon>
    </lineage>
</organism>
<feature type="repeat" description="PPR" evidence="3">
    <location>
        <begin position="335"/>
        <end position="369"/>
    </location>
</feature>
<evidence type="ECO:0000256" key="1">
    <source>
        <dbReference type="ARBA" id="ARBA00007626"/>
    </source>
</evidence>
<evidence type="ECO:0000256" key="2">
    <source>
        <dbReference type="ARBA" id="ARBA00022737"/>
    </source>
</evidence>
<feature type="compositionally biased region" description="Low complexity" evidence="4">
    <location>
        <begin position="34"/>
        <end position="55"/>
    </location>
</feature>
<keyword evidence="2" id="KW-0677">Repeat</keyword>